<dbReference type="InterPro" id="IPR018247">
    <property type="entry name" value="EF_Hand_1_Ca_BS"/>
</dbReference>
<dbReference type="FunFam" id="1.10.238.10:FF:000073">
    <property type="entry name" value="calcineurin B-like protein 3"/>
    <property type="match status" value="1"/>
</dbReference>
<dbReference type="SUPFAM" id="SSF47473">
    <property type="entry name" value="EF-hand"/>
    <property type="match status" value="1"/>
</dbReference>
<protein>
    <recommendedName>
        <fullName evidence="4">Calcineurin B-like protein</fullName>
    </recommendedName>
</protein>
<evidence type="ECO:0000256" key="1">
    <source>
        <dbReference type="ARBA" id="ARBA00022737"/>
    </source>
</evidence>
<comment type="caution">
    <text evidence="7">The sequence shown here is derived from an EMBL/GenBank/DDBJ whole genome shotgun (WGS) entry which is preliminary data.</text>
</comment>
<dbReference type="Pfam" id="PF13202">
    <property type="entry name" value="EF-hand_5"/>
    <property type="match status" value="1"/>
</dbReference>
<keyword evidence="4" id="KW-0479">Metal-binding</keyword>
<dbReference type="AlphaFoldDB" id="A0AA88V8Z4"/>
<dbReference type="SMART" id="SM00054">
    <property type="entry name" value="EFh"/>
    <property type="match status" value="3"/>
</dbReference>
<gene>
    <name evidence="7" type="ORF">RJ639_018125</name>
</gene>
<dbReference type="InterPro" id="IPR045198">
    <property type="entry name" value="CNBL1-10"/>
</dbReference>
<feature type="domain" description="EF-hand" evidence="6">
    <location>
        <begin position="107"/>
        <end position="142"/>
    </location>
</feature>
<evidence type="ECO:0000256" key="4">
    <source>
        <dbReference type="RuleBase" id="RU369080"/>
    </source>
</evidence>
<evidence type="ECO:0000313" key="8">
    <source>
        <dbReference type="Proteomes" id="UP001188597"/>
    </source>
</evidence>
<keyword evidence="5" id="KW-0812">Transmembrane</keyword>
<sequence length="317" mass="36109">MDSASSSSSWGSSSLSIGEKLCAVFMPLALLIEALVFNLSGCFRHRRLTKPAYTFNDLARLASNSPFTVNEVEALRELFKKLSSSIVDDGLIHKEELQLALLKSPAGENLFLDRVFDLFDEKKNGVIEFEEFVHVLSVFHPSALLEQKIDFTFRLYDLRQTGYIEREEVSIILFPFYKHARQMVAATLTETNAALSDDILEAIVDKARIVCLRILFVRSGQTFIDADGDKDGRISKEEWKAFVERHPTLLKNMTLPYLKDITTRSKTELFLCIHRVINFMPEIEEGIGFQARPIGHMATIYALQLQKNTFVPVLEMY</sequence>
<feature type="domain" description="EF-hand" evidence="6">
    <location>
        <begin position="144"/>
        <end position="179"/>
    </location>
</feature>
<dbReference type="GO" id="GO:0016020">
    <property type="term" value="C:membrane"/>
    <property type="evidence" value="ECO:0007669"/>
    <property type="project" value="UniProtKB-SubCell"/>
</dbReference>
<feature type="domain" description="EF-hand" evidence="6">
    <location>
        <begin position="221"/>
        <end position="249"/>
    </location>
</feature>
<dbReference type="EMBL" id="JAVXUP010002520">
    <property type="protein sequence ID" value="KAK3002859.1"/>
    <property type="molecule type" value="Genomic_DNA"/>
</dbReference>
<keyword evidence="4 5" id="KW-0472">Membrane</keyword>
<keyword evidence="5" id="KW-1133">Transmembrane helix</keyword>
<evidence type="ECO:0000256" key="2">
    <source>
        <dbReference type="ARBA" id="ARBA00022837"/>
    </source>
</evidence>
<keyword evidence="2 4" id="KW-0106">Calcium</keyword>
<dbReference type="Pfam" id="PF13833">
    <property type="entry name" value="EF-hand_8"/>
    <property type="match status" value="1"/>
</dbReference>
<feature type="transmembrane region" description="Helical" evidence="5">
    <location>
        <begin position="21"/>
        <end position="41"/>
    </location>
</feature>
<organism evidence="7 8">
    <name type="scientific">Escallonia herrerae</name>
    <dbReference type="NCBI Taxonomy" id="1293975"/>
    <lineage>
        <taxon>Eukaryota</taxon>
        <taxon>Viridiplantae</taxon>
        <taxon>Streptophyta</taxon>
        <taxon>Embryophyta</taxon>
        <taxon>Tracheophyta</taxon>
        <taxon>Spermatophyta</taxon>
        <taxon>Magnoliopsida</taxon>
        <taxon>eudicotyledons</taxon>
        <taxon>Gunneridae</taxon>
        <taxon>Pentapetalae</taxon>
        <taxon>asterids</taxon>
        <taxon>campanulids</taxon>
        <taxon>Escalloniales</taxon>
        <taxon>Escalloniaceae</taxon>
        <taxon>Escallonia</taxon>
    </lineage>
</organism>
<dbReference type="PRINTS" id="PR00450">
    <property type="entry name" value="RECOVERIN"/>
</dbReference>
<reference evidence="7" key="1">
    <citation type="submission" date="2022-12" db="EMBL/GenBank/DDBJ databases">
        <title>Draft genome assemblies for two species of Escallonia (Escalloniales).</title>
        <authorList>
            <person name="Chanderbali A."/>
            <person name="Dervinis C."/>
            <person name="Anghel I."/>
            <person name="Soltis D."/>
            <person name="Soltis P."/>
            <person name="Zapata F."/>
        </authorList>
    </citation>
    <scope>NUCLEOTIDE SEQUENCE</scope>
    <source>
        <strain evidence="7">UCBG64.0493</strain>
        <tissue evidence="7">Leaf</tissue>
    </source>
</reference>
<keyword evidence="8" id="KW-1185">Reference proteome</keyword>
<keyword evidence="1 4" id="KW-0677">Repeat</keyword>
<accession>A0AA88V8Z4</accession>
<dbReference type="Gene3D" id="1.10.238.10">
    <property type="entry name" value="EF-hand"/>
    <property type="match status" value="1"/>
</dbReference>
<proteinExistence type="inferred from homology"/>
<dbReference type="InterPro" id="IPR002048">
    <property type="entry name" value="EF_hand_dom"/>
</dbReference>
<dbReference type="GO" id="GO:0019722">
    <property type="term" value="P:calcium-mediated signaling"/>
    <property type="evidence" value="ECO:0007669"/>
    <property type="project" value="UniProtKB-UniRule"/>
</dbReference>
<evidence type="ECO:0000313" key="7">
    <source>
        <dbReference type="EMBL" id="KAK3002859.1"/>
    </source>
</evidence>
<comment type="similarity">
    <text evidence="3 4">Belongs to the calcineurin regulatory subunit family.</text>
</comment>
<dbReference type="GO" id="GO:0005509">
    <property type="term" value="F:calcium ion binding"/>
    <property type="evidence" value="ECO:0007669"/>
    <property type="project" value="UniProtKB-UniRule"/>
</dbReference>
<name>A0AA88V8Z4_9ASTE</name>
<dbReference type="InterPro" id="IPR011992">
    <property type="entry name" value="EF-hand-dom_pair"/>
</dbReference>
<dbReference type="GO" id="GO:0019900">
    <property type="term" value="F:kinase binding"/>
    <property type="evidence" value="ECO:0007669"/>
    <property type="project" value="UniProtKB-UniRule"/>
</dbReference>
<dbReference type="PROSITE" id="PS00018">
    <property type="entry name" value="EF_HAND_1"/>
    <property type="match status" value="1"/>
</dbReference>
<evidence type="ECO:0000256" key="5">
    <source>
        <dbReference type="SAM" id="Phobius"/>
    </source>
</evidence>
<evidence type="ECO:0000256" key="3">
    <source>
        <dbReference type="ARBA" id="ARBA00023774"/>
    </source>
</evidence>
<comment type="subcellular location">
    <subcellularLocation>
        <location evidence="4">Membrane</location>
    </subcellularLocation>
</comment>
<dbReference type="PROSITE" id="PS50222">
    <property type="entry name" value="EF_HAND_2"/>
    <property type="match status" value="3"/>
</dbReference>
<dbReference type="PANTHER" id="PTHR23056">
    <property type="entry name" value="CALCINEURIN B"/>
    <property type="match status" value="1"/>
</dbReference>
<dbReference type="CDD" id="cd00051">
    <property type="entry name" value="EFh"/>
    <property type="match status" value="1"/>
</dbReference>
<comment type="function">
    <text evidence="4">Acts as a calcium sensor. CBL proteins interact with CIPK serine-threonine protein kinases. Binding of a CBL protein to the regulatory NAF domain of a CIPK protein lead to the activation of the kinase in a calcium-dependent manner.</text>
</comment>
<dbReference type="PANTHER" id="PTHR23056:SF98">
    <property type="entry name" value="CALCINEURIN B-LIKE PROTEIN"/>
    <property type="match status" value="1"/>
</dbReference>
<comment type="subunit">
    <text evidence="4">Homodimer. Interacts with CIPK.</text>
</comment>
<evidence type="ECO:0000259" key="6">
    <source>
        <dbReference type="PROSITE" id="PS50222"/>
    </source>
</evidence>
<dbReference type="Proteomes" id="UP001188597">
    <property type="component" value="Unassembled WGS sequence"/>
</dbReference>